<gene>
    <name evidence="1" type="ORF">JCGZ_10394</name>
</gene>
<sequence>MGRAWMSMLKDRQLLAAWACSLARLGCAWVWGLQGNCSTGRAGVSTLKDRQPLVARACSLTRLGRASF</sequence>
<evidence type="ECO:0000313" key="1">
    <source>
        <dbReference type="EMBL" id="KDP35410.1"/>
    </source>
</evidence>
<dbReference type="Proteomes" id="UP000027138">
    <property type="component" value="Unassembled WGS sequence"/>
</dbReference>
<organism evidence="1 2">
    <name type="scientific">Jatropha curcas</name>
    <name type="common">Barbados nut</name>
    <dbReference type="NCBI Taxonomy" id="180498"/>
    <lineage>
        <taxon>Eukaryota</taxon>
        <taxon>Viridiplantae</taxon>
        <taxon>Streptophyta</taxon>
        <taxon>Embryophyta</taxon>
        <taxon>Tracheophyta</taxon>
        <taxon>Spermatophyta</taxon>
        <taxon>Magnoliopsida</taxon>
        <taxon>eudicotyledons</taxon>
        <taxon>Gunneridae</taxon>
        <taxon>Pentapetalae</taxon>
        <taxon>rosids</taxon>
        <taxon>fabids</taxon>
        <taxon>Malpighiales</taxon>
        <taxon>Euphorbiaceae</taxon>
        <taxon>Crotonoideae</taxon>
        <taxon>Jatropheae</taxon>
        <taxon>Jatropha</taxon>
    </lineage>
</organism>
<protein>
    <submittedName>
        <fullName evidence="1">Uncharacterized protein</fullName>
    </submittedName>
</protein>
<evidence type="ECO:0000313" key="2">
    <source>
        <dbReference type="Proteomes" id="UP000027138"/>
    </source>
</evidence>
<proteinExistence type="predicted"/>
<reference evidence="1 2" key="1">
    <citation type="journal article" date="2014" name="PLoS ONE">
        <title>Global Analysis of Gene Expression Profiles in Physic Nut (Jatropha curcas L.) Seedlings Exposed to Salt Stress.</title>
        <authorList>
            <person name="Zhang L."/>
            <person name="Zhang C."/>
            <person name="Wu P."/>
            <person name="Chen Y."/>
            <person name="Li M."/>
            <person name="Jiang H."/>
            <person name="Wu G."/>
        </authorList>
    </citation>
    <scope>NUCLEOTIDE SEQUENCE [LARGE SCALE GENOMIC DNA]</scope>
    <source>
        <strain evidence="2">cv. GZQX0401</strain>
        <tissue evidence="1">Young leaves</tissue>
    </source>
</reference>
<dbReference type="EMBL" id="KK914488">
    <property type="protein sequence ID" value="KDP35410.1"/>
    <property type="molecule type" value="Genomic_DNA"/>
</dbReference>
<dbReference type="AlphaFoldDB" id="A0A067KT03"/>
<name>A0A067KT03_JATCU</name>
<accession>A0A067KT03</accession>
<keyword evidence="2" id="KW-1185">Reference proteome</keyword>